<proteinExistence type="predicted"/>
<dbReference type="EMBL" id="JAEANY010000002">
    <property type="protein sequence ID" value="MBH5322774.1"/>
    <property type="molecule type" value="Genomic_DNA"/>
</dbReference>
<comment type="caution">
    <text evidence="1">The sequence shown here is derived from an EMBL/GenBank/DDBJ whole genome shotgun (WGS) entry which is preliminary data.</text>
</comment>
<name>A0ABS0N474_9SPHN</name>
<dbReference type="RefSeq" id="WP_197921451.1">
    <property type="nucleotide sequence ID" value="NZ_CAWPTA010000007.1"/>
</dbReference>
<organism evidence="1 2">
    <name type="scientific">Aurantiacibacter sediminis</name>
    <dbReference type="NCBI Taxonomy" id="2793064"/>
    <lineage>
        <taxon>Bacteria</taxon>
        <taxon>Pseudomonadati</taxon>
        <taxon>Pseudomonadota</taxon>
        <taxon>Alphaproteobacteria</taxon>
        <taxon>Sphingomonadales</taxon>
        <taxon>Erythrobacteraceae</taxon>
        <taxon>Aurantiacibacter</taxon>
    </lineage>
</organism>
<keyword evidence="2" id="KW-1185">Reference proteome</keyword>
<accession>A0ABS0N474</accession>
<dbReference type="Proteomes" id="UP000602442">
    <property type="component" value="Unassembled WGS sequence"/>
</dbReference>
<gene>
    <name evidence="1" type="ORF">I5L03_09260</name>
</gene>
<sequence length="214" mass="23491">MGTWPSDAYFVRFDNDRGKRLLIVPPLFDEANKLRHMIMETMRALNTAGIDSALIDLPGTNESPEPLPEQTLHGWIGAVEQSCKAFSATHILAVRAGAACVTAALPCLLYAPHSPASQLRSMIRARVLSEREAEREVSREELLAEAEHEGITLAGYHLSADMVRQMQGFFVSEVNSTTIAQSEIGGAPLWLRAEPDHDPDQSKALAARIEDLMS</sequence>
<reference evidence="1 2" key="1">
    <citation type="submission" date="2020-11" db="EMBL/GenBank/DDBJ databases">
        <title>Erythrobacter sediminis sp. nov., a marine bacterium from a tidal flat of Garorim Bay.</title>
        <authorList>
            <person name="Kim D."/>
            <person name="Yoo Y."/>
            <person name="Kim J.-J."/>
        </authorList>
    </citation>
    <scope>NUCLEOTIDE SEQUENCE [LARGE SCALE GENOMIC DNA]</scope>
    <source>
        <strain evidence="1 2">JGD-13</strain>
    </source>
</reference>
<evidence type="ECO:0000313" key="1">
    <source>
        <dbReference type="EMBL" id="MBH5322774.1"/>
    </source>
</evidence>
<evidence type="ECO:0000313" key="2">
    <source>
        <dbReference type="Proteomes" id="UP000602442"/>
    </source>
</evidence>
<protein>
    <submittedName>
        <fullName evidence="1">Uncharacterized protein</fullName>
    </submittedName>
</protein>